<dbReference type="Gramene" id="TuG1812G0400000628.01.T02">
    <property type="protein sequence ID" value="TuG1812G0400000628.01.T02"/>
    <property type="gene ID" value="TuG1812G0400000628.01"/>
</dbReference>
<reference evidence="2" key="3">
    <citation type="submission" date="2022-06" db="UniProtKB">
        <authorList>
            <consortium name="EnsemblPlants"/>
        </authorList>
    </citation>
    <scope>IDENTIFICATION</scope>
</reference>
<sequence length="81" mass="9221">MSRRSQARRLPRALDMTPPASPRRRLHRNHTSLRPGSVAQSNLVRACSPSLSARLTAEKELRILMSEVQLYHGDYCGRSKH</sequence>
<proteinExistence type="predicted"/>
<feature type="region of interest" description="Disordered" evidence="1">
    <location>
        <begin position="1"/>
        <end position="41"/>
    </location>
</feature>
<keyword evidence="3" id="KW-1185">Reference proteome</keyword>
<dbReference type="AlphaFoldDB" id="A0A8R7PZW9"/>
<evidence type="ECO:0000256" key="1">
    <source>
        <dbReference type="SAM" id="MobiDB-lite"/>
    </source>
</evidence>
<feature type="compositionally biased region" description="Basic residues" evidence="1">
    <location>
        <begin position="22"/>
        <end position="31"/>
    </location>
</feature>
<evidence type="ECO:0000313" key="2">
    <source>
        <dbReference type="EnsemblPlants" id="TuG1812G0400000628.01.T02"/>
    </source>
</evidence>
<reference evidence="3" key="1">
    <citation type="journal article" date="2013" name="Nature">
        <title>Draft genome of the wheat A-genome progenitor Triticum urartu.</title>
        <authorList>
            <person name="Ling H.Q."/>
            <person name="Zhao S."/>
            <person name="Liu D."/>
            <person name="Wang J."/>
            <person name="Sun H."/>
            <person name="Zhang C."/>
            <person name="Fan H."/>
            <person name="Li D."/>
            <person name="Dong L."/>
            <person name="Tao Y."/>
            <person name="Gao C."/>
            <person name="Wu H."/>
            <person name="Li Y."/>
            <person name="Cui Y."/>
            <person name="Guo X."/>
            <person name="Zheng S."/>
            <person name="Wang B."/>
            <person name="Yu K."/>
            <person name="Liang Q."/>
            <person name="Yang W."/>
            <person name="Lou X."/>
            <person name="Chen J."/>
            <person name="Feng M."/>
            <person name="Jian J."/>
            <person name="Zhang X."/>
            <person name="Luo G."/>
            <person name="Jiang Y."/>
            <person name="Liu J."/>
            <person name="Wang Z."/>
            <person name="Sha Y."/>
            <person name="Zhang B."/>
            <person name="Wu H."/>
            <person name="Tang D."/>
            <person name="Shen Q."/>
            <person name="Xue P."/>
            <person name="Zou S."/>
            <person name="Wang X."/>
            <person name="Liu X."/>
            <person name="Wang F."/>
            <person name="Yang Y."/>
            <person name="An X."/>
            <person name="Dong Z."/>
            <person name="Zhang K."/>
            <person name="Zhang X."/>
            <person name="Luo M.C."/>
            <person name="Dvorak J."/>
            <person name="Tong Y."/>
            <person name="Wang J."/>
            <person name="Yang H."/>
            <person name="Li Z."/>
            <person name="Wang D."/>
            <person name="Zhang A."/>
            <person name="Wang J."/>
        </authorList>
    </citation>
    <scope>NUCLEOTIDE SEQUENCE</scope>
    <source>
        <strain evidence="3">cv. G1812</strain>
    </source>
</reference>
<protein>
    <submittedName>
        <fullName evidence="2">Uncharacterized protein</fullName>
    </submittedName>
</protein>
<evidence type="ECO:0000313" key="3">
    <source>
        <dbReference type="Proteomes" id="UP000015106"/>
    </source>
</evidence>
<dbReference type="Proteomes" id="UP000015106">
    <property type="component" value="Chromosome 4"/>
</dbReference>
<accession>A0A8R7PZW9</accession>
<feature type="compositionally biased region" description="Polar residues" evidence="1">
    <location>
        <begin position="32"/>
        <end position="41"/>
    </location>
</feature>
<dbReference type="EnsemblPlants" id="TuG1812G0400000628.01.T02">
    <property type="protein sequence ID" value="TuG1812G0400000628.01.T02"/>
    <property type="gene ID" value="TuG1812G0400000628.01"/>
</dbReference>
<name>A0A8R7PZW9_TRIUA</name>
<feature type="compositionally biased region" description="Basic residues" evidence="1">
    <location>
        <begin position="1"/>
        <end position="11"/>
    </location>
</feature>
<organism evidence="2 3">
    <name type="scientific">Triticum urartu</name>
    <name type="common">Red wild einkorn</name>
    <name type="synonym">Crithodium urartu</name>
    <dbReference type="NCBI Taxonomy" id="4572"/>
    <lineage>
        <taxon>Eukaryota</taxon>
        <taxon>Viridiplantae</taxon>
        <taxon>Streptophyta</taxon>
        <taxon>Embryophyta</taxon>
        <taxon>Tracheophyta</taxon>
        <taxon>Spermatophyta</taxon>
        <taxon>Magnoliopsida</taxon>
        <taxon>Liliopsida</taxon>
        <taxon>Poales</taxon>
        <taxon>Poaceae</taxon>
        <taxon>BOP clade</taxon>
        <taxon>Pooideae</taxon>
        <taxon>Triticodae</taxon>
        <taxon>Triticeae</taxon>
        <taxon>Triticinae</taxon>
        <taxon>Triticum</taxon>
    </lineage>
</organism>
<reference evidence="2" key="2">
    <citation type="submission" date="2018-03" db="EMBL/GenBank/DDBJ databases">
        <title>The Triticum urartu genome reveals the dynamic nature of wheat genome evolution.</title>
        <authorList>
            <person name="Ling H."/>
            <person name="Ma B."/>
            <person name="Shi X."/>
            <person name="Liu H."/>
            <person name="Dong L."/>
            <person name="Sun H."/>
            <person name="Cao Y."/>
            <person name="Gao Q."/>
            <person name="Zheng S."/>
            <person name="Li Y."/>
            <person name="Yu Y."/>
            <person name="Du H."/>
            <person name="Qi M."/>
            <person name="Li Y."/>
            <person name="Yu H."/>
            <person name="Cui Y."/>
            <person name="Wang N."/>
            <person name="Chen C."/>
            <person name="Wu H."/>
            <person name="Zhao Y."/>
            <person name="Zhang J."/>
            <person name="Li Y."/>
            <person name="Zhou W."/>
            <person name="Zhang B."/>
            <person name="Hu W."/>
            <person name="Eijk M."/>
            <person name="Tang J."/>
            <person name="Witsenboer H."/>
            <person name="Zhao S."/>
            <person name="Li Z."/>
            <person name="Zhang A."/>
            <person name="Wang D."/>
            <person name="Liang C."/>
        </authorList>
    </citation>
    <scope>NUCLEOTIDE SEQUENCE [LARGE SCALE GENOMIC DNA]</scope>
    <source>
        <strain evidence="2">cv. G1812</strain>
    </source>
</reference>